<sequence length="285" mass="30543">MADSLTRELEQSRARLRAMAYRMLGSVSDADDALQEVWLRTRRTSEDAVHNPGGWLATALAHTCVDLLRSRSARHEVPIGVRLPDPIVTADGHTTPETQALLADSIGLALQVVLDHLDPAERVAIVLHDSFAVPFGEIAAILDRSPEAARQLASRARRRIRSVPAPEGSPDDQRRVVDAFFAAARRGDLAALVRVLAPDVVLRGDLGTGKLWESTGSEDAAAQAVRFAHPRAVLRPILVNGAAGTLVTVDDRAASLMAFTVTGGRIAEIDVLADPHRIAALLPDG</sequence>
<comment type="caution">
    <text evidence="9">The sequence shown here is derived from an EMBL/GenBank/DDBJ whole genome shotgun (WGS) entry which is preliminary data.</text>
</comment>
<dbReference type="SUPFAM" id="SSF88659">
    <property type="entry name" value="Sigma3 and sigma4 domains of RNA polymerase sigma factors"/>
    <property type="match status" value="1"/>
</dbReference>
<comment type="similarity">
    <text evidence="1">Belongs to the sigma-70 factor family. ECF subfamily.</text>
</comment>
<evidence type="ECO:0000256" key="3">
    <source>
        <dbReference type="ARBA" id="ARBA00023015"/>
    </source>
</evidence>
<dbReference type="Proteomes" id="UP001601992">
    <property type="component" value="Unassembled WGS sequence"/>
</dbReference>
<evidence type="ECO:0000256" key="4">
    <source>
        <dbReference type="ARBA" id="ARBA00023082"/>
    </source>
</evidence>
<dbReference type="InterPro" id="IPR014284">
    <property type="entry name" value="RNA_pol_sigma-70_dom"/>
</dbReference>
<evidence type="ECO:0000256" key="5">
    <source>
        <dbReference type="ARBA" id="ARBA00023125"/>
    </source>
</evidence>
<protein>
    <submittedName>
        <fullName evidence="9">Sigma-70 family RNA polymerase sigma factor</fullName>
    </submittedName>
</protein>
<dbReference type="PANTHER" id="PTHR30173">
    <property type="entry name" value="SIGMA 19 FACTOR"/>
    <property type="match status" value="1"/>
</dbReference>
<keyword evidence="6" id="KW-0804">Transcription</keyword>
<organism evidence="9 10">
    <name type="scientific">Nocardia jiangxiensis</name>
    <dbReference type="NCBI Taxonomy" id="282685"/>
    <lineage>
        <taxon>Bacteria</taxon>
        <taxon>Bacillati</taxon>
        <taxon>Actinomycetota</taxon>
        <taxon>Actinomycetes</taxon>
        <taxon>Mycobacteriales</taxon>
        <taxon>Nocardiaceae</taxon>
        <taxon>Nocardia</taxon>
    </lineage>
</organism>
<gene>
    <name evidence="9" type="ORF">ACFYXQ_14995</name>
</gene>
<dbReference type="PANTHER" id="PTHR30173:SF43">
    <property type="entry name" value="ECF RNA POLYMERASE SIGMA FACTOR SIGI-RELATED"/>
    <property type="match status" value="1"/>
</dbReference>
<accession>A0ABW6RYI1</accession>
<evidence type="ECO:0000313" key="9">
    <source>
        <dbReference type="EMBL" id="MFF3569077.1"/>
    </source>
</evidence>
<dbReference type="Gene3D" id="1.10.10.10">
    <property type="entry name" value="Winged helix-like DNA-binding domain superfamily/Winged helix DNA-binding domain"/>
    <property type="match status" value="1"/>
</dbReference>
<dbReference type="Pfam" id="PF04542">
    <property type="entry name" value="Sigma70_r2"/>
    <property type="match status" value="1"/>
</dbReference>
<dbReference type="InterPro" id="IPR052704">
    <property type="entry name" value="ECF_Sigma-70_Domain"/>
</dbReference>
<reference evidence="9 10" key="1">
    <citation type="submission" date="2024-10" db="EMBL/GenBank/DDBJ databases">
        <title>The Natural Products Discovery Center: Release of the First 8490 Sequenced Strains for Exploring Actinobacteria Biosynthetic Diversity.</title>
        <authorList>
            <person name="Kalkreuter E."/>
            <person name="Kautsar S.A."/>
            <person name="Yang D."/>
            <person name="Bader C.D."/>
            <person name="Teijaro C.N."/>
            <person name="Fluegel L."/>
            <person name="Davis C.M."/>
            <person name="Simpson J.R."/>
            <person name="Lauterbach L."/>
            <person name="Steele A.D."/>
            <person name="Gui C."/>
            <person name="Meng S."/>
            <person name="Li G."/>
            <person name="Viehrig K."/>
            <person name="Ye F."/>
            <person name="Su P."/>
            <person name="Kiefer A.F."/>
            <person name="Nichols A."/>
            <person name="Cepeda A.J."/>
            <person name="Yan W."/>
            <person name="Fan B."/>
            <person name="Jiang Y."/>
            <person name="Adhikari A."/>
            <person name="Zheng C.-J."/>
            <person name="Schuster L."/>
            <person name="Cowan T.M."/>
            <person name="Smanski M.J."/>
            <person name="Chevrette M.G."/>
            <person name="De Carvalho L.P.S."/>
            <person name="Shen B."/>
        </authorList>
    </citation>
    <scope>NUCLEOTIDE SEQUENCE [LARGE SCALE GENOMIC DNA]</scope>
    <source>
        <strain evidence="9 10">NPDC002593</strain>
    </source>
</reference>
<dbReference type="Gene3D" id="1.10.1740.10">
    <property type="match status" value="1"/>
</dbReference>
<dbReference type="InterPro" id="IPR013325">
    <property type="entry name" value="RNA_pol_sigma_r2"/>
</dbReference>
<dbReference type="InterPro" id="IPR013324">
    <property type="entry name" value="RNA_pol_sigma_r3/r4-like"/>
</dbReference>
<keyword evidence="5" id="KW-0238">DNA-binding</keyword>
<evidence type="ECO:0000256" key="1">
    <source>
        <dbReference type="ARBA" id="ARBA00010641"/>
    </source>
</evidence>
<evidence type="ECO:0000259" key="8">
    <source>
        <dbReference type="Pfam" id="PF08281"/>
    </source>
</evidence>
<dbReference type="SUPFAM" id="SSF54427">
    <property type="entry name" value="NTF2-like"/>
    <property type="match status" value="1"/>
</dbReference>
<dbReference type="EMBL" id="JBIAQY010000004">
    <property type="protein sequence ID" value="MFF3569077.1"/>
    <property type="molecule type" value="Genomic_DNA"/>
</dbReference>
<dbReference type="InterPro" id="IPR013249">
    <property type="entry name" value="RNA_pol_sigma70_r4_t2"/>
</dbReference>
<dbReference type="InterPro" id="IPR036388">
    <property type="entry name" value="WH-like_DNA-bd_sf"/>
</dbReference>
<keyword evidence="4" id="KW-0731">Sigma factor</keyword>
<evidence type="ECO:0000256" key="6">
    <source>
        <dbReference type="ARBA" id="ARBA00023163"/>
    </source>
</evidence>
<keyword evidence="3" id="KW-0805">Transcription regulation</keyword>
<dbReference type="RefSeq" id="WP_387403845.1">
    <property type="nucleotide sequence ID" value="NZ_JBIAQY010000004.1"/>
</dbReference>
<proteinExistence type="inferred from homology"/>
<evidence type="ECO:0000313" key="10">
    <source>
        <dbReference type="Proteomes" id="UP001601992"/>
    </source>
</evidence>
<comment type="subunit">
    <text evidence="2">Interacts transiently with the RNA polymerase catalytic core formed by RpoA, RpoB, RpoC and RpoZ (2 alpha, 1 beta, 1 beta' and 1 omega subunit) to form the RNA polymerase holoenzyme that can initiate transcription.</text>
</comment>
<feature type="domain" description="RNA polymerase sigma-70 region 2" evidence="7">
    <location>
        <begin position="11"/>
        <end position="72"/>
    </location>
</feature>
<feature type="domain" description="RNA polymerase sigma factor 70 region 4 type 2" evidence="8">
    <location>
        <begin position="109"/>
        <end position="160"/>
    </location>
</feature>
<dbReference type="SUPFAM" id="SSF88946">
    <property type="entry name" value="Sigma2 domain of RNA polymerase sigma factors"/>
    <property type="match status" value="1"/>
</dbReference>
<dbReference type="InterPro" id="IPR007627">
    <property type="entry name" value="RNA_pol_sigma70_r2"/>
</dbReference>
<keyword evidence="10" id="KW-1185">Reference proteome</keyword>
<dbReference type="InterPro" id="IPR032710">
    <property type="entry name" value="NTF2-like_dom_sf"/>
</dbReference>
<dbReference type="NCBIfam" id="TIGR02937">
    <property type="entry name" value="sigma70-ECF"/>
    <property type="match status" value="1"/>
</dbReference>
<evidence type="ECO:0000256" key="2">
    <source>
        <dbReference type="ARBA" id="ARBA00011344"/>
    </source>
</evidence>
<name>A0ABW6RYI1_9NOCA</name>
<dbReference type="Gene3D" id="3.10.450.50">
    <property type="match status" value="1"/>
</dbReference>
<evidence type="ECO:0000259" key="7">
    <source>
        <dbReference type="Pfam" id="PF04542"/>
    </source>
</evidence>
<dbReference type="Pfam" id="PF08281">
    <property type="entry name" value="Sigma70_r4_2"/>
    <property type="match status" value="1"/>
</dbReference>